<evidence type="ECO:0000256" key="3">
    <source>
        <dbReference type="ARBA" id="ARBA00022989"/>
    </source>
</evidence>
<reference evidence="7 8" key="1">
    <citation type="journal article" date="2009" name="Science">
        <title>Green evolution and dynamic adaptations revealed by genomes of the marine picoeukaryotes Micromonas.</title>
        <authorList>
            <person name="Worden A.Z."/>
            <person name="Lee J.H."/>
            <person name="Mock T."/>
            <person name="Rouze P."/>
            <person name="Simmons M.P."/>
            <person name="Aerts A.L."/>
            <person name="Allen A.E."/>
            <person name="Cuvelier M.L."/>
            <person name="Derelle E."/>
            <person name="Everett M.V."/>
            <person name="Foulon E."/>
            <person name="Grimwood J."/>
            <person name="Gundlach H."/>
            <person name="Henrissat B."/>
            <person name="Napoli C."/>
            <person name="McDonald S.M."/>
            <person name="Parker M.S."/>
            <person name="Rombauts S."/>
            <person name="Salamov A."/>
            <person name="Von Dassow P."/>
            <person name="Badger J.H."/>
            <person name="Coutinho P.M."/>
            <person name="Demir E."/>
            <person name="Dubchak I."/>
            <person name="Gentemann C."/>
            <person name="Eikrem W."/>
            <person name="Gready J.E."/>
            <person name="John U."/>
            <person name="Lanier W."/>
            <person name="Lindquist E.A."/>
            <person name="Lucas S."/>
            <person name="Mayer K.F."/>
            <person name="Moreau H."/>
            <person name="Not F."/>
            <person name="Otillar R."/>
            <person name="Panaud O."/>
            <person name="Pangilinan J."/>
            <person name="Paulsen I."/>
            <person name="Piegu B."/>
            <person name="Poliakov A."/>
            <person name="Robbens S."/>
            <person name="Schmutz J."/>
            <person name="Toulza E."/>
            <person name="Wyss T."/>
            <person name="Zelensky A."/>
            <person name="Zhou K."/>
            <person name="Armbrust E.V."/>
            <person name="Bhattacharya D."/>
            <person name="Goodenough U.W."/>
            <person name="Van de Peer Y."/>
            <person name="Grigoriev I.V."/>
        </authorList>
    </citation>
    <scope>NUCLEOTIDE SEQUENCE [LARGE SCALE GENOMIC DNA]</scope>
    <source>
        <strain evidence="8">RCC299 / NOUM17</strain>
    </source>
</reference>
<dbReference type="GO" id="GO:0051301">
    <property type="term" value="P:cell division"/>
    <property type="evidence" value="ECO:0007669"/>
    <property type="project" value="UniProtKB-KW"/>
</dbReference>
<dbReference type="GO" id="GO:0016020">
    <property type="term" value="C:membrane"/>
    <property type="evidence" value="ECO:0007669"/>
    <property type="project" value="UniProtKB-SubCell"/>
</dbReference>
<dbReference type="GO" id="GO:0007224">
    <property type="term" value="P:smoothened signaling pathway"/>
    <property type="evidence" value="ECO:0007669"/>
    <property type="project" value="TreeGrafter"/>
</dbReference>
<evidence type="ECO:0000256" key="4">
    <source>
        <dbReference type="ARBA" id="ARBA00023136"/>
    </source>
</evidence>
<feature type="transmembrane region" description="Helical" evidence="6">
    <location>
        <begin position="441"/>
        <end position="461"/>
    </location>
</feature>
<organism evidence="7 8">
    <name type="scientific">Micromonas commoda (strain RCC299 / NOUM17 / CCMP2709)</name>
    <name type="common">Picoplanktonic green alga</name>
    <dbReference type="NCBI Taxonomy" id="296587"/>
    <lineage>
        <taxon>Eukaryota</taxon>
        <taxon>Viridiplantae</taxon>
        <taxon>Chlorophyta</taxon>
        <taxon>Mamiellophyceae</taxon>
        <taxon>Mamiellales</taxon>
        <taxon>Mamiellaceae</taxon>
        <taxon>Micromonas</taxon>
    </lineage>
</organism>
<feature type="transmembrane region" description="Helical" evidence="6">
    <location>
        <begin position="336"/>
        <end position="356"/>
    </location>
</feature>
<proteinExistence type="predicted"/>
<sequence length="516" mass="57081">MRNGSCSLFCLDFFAWYRSRKAASIDAKYDQEGAAKPESDGGSAPERFCREKMYPPLHTARWVLIVVLLALGGVALHQASKLTTPTDNDVLLLGEDHPMEQYGIIKKKAFMDSKDAVLWVSVNWGLTPYDEPVYNHLNPKKYPNLKLDTSFDASSSEAQEWLVKFCDDTSVLKNEGKEVHCPFKEFKSWVTEQSGRYTNRANNVPYDNNGPNLDTYATECDTSGFPVPAAKFDRCMAFYARYQVDRGSVSTDKSLLRNLYQPAGTSADADVKLFFLRMEFASNISWTEPVDVLRADFDAWESYITDALATAPAGLRSGFHSGEAWHWMDTVEQMEAGAYGAAGITVLVSGFIIFLGTGNLAITLYSLVVIACILGSVVACVVGMGWTLGFLEGICFTILIGLSVDFVIHIGVAYHEVAEEFNRDGAEATRTDCTREAVAQLGFPIISAAFTTLISAIILFFAQITFFNKFGLIVMLSMVIAVLTTFLLYVPILDALGPQGHQGDVWHWIAKCRKKA</sequence>
<keyword evidence="5" id="KW-0325">Glycoprotein</keyword>
<keyword evidence="4 6" id="KW-0472">Membrane</keyword>
<gene>
    <name evidence="7" type="ORF">MICPUN_108321</name>
</gene>
<evidence type="ECO:0000313" key="8">
    <source>
        <dbReference type="Proteomes" id="UP000002009"/>
    </source>
</evidence>
<accession>C1E6Y2</accession>
<dbReference type="Proteomes" id="UP000002009">
    <property type="component" value="Chromosome 5"/>
</dbReference>
<keyword evidence="8" id="KW-1185">Reference proteome</keyword>
<dbReference type="RefSeq" id="XP_002502627.1">
    <property type="nucleotide sequence ID" value="XM_002502581.1"/>
</dbReference>
<comment type="subcellular location">
    <subcellularLocation>
        <location evidence="1">Membrane</location>
        <topology evidence="1">Multi-pass membrane protein</topology>
    </subcellularLocation>
</comment>
<dbReference type="PANTHER" id="PTHR45951">
    <property type="entry name" value="PROTEIN DISPATCHED-RELATED"/>
    <property type="match status" value="1"/>
</dbReference>
<evidence type="ECO:0000256" key="5">
    <source>
        <dbReference type="ARBA" id="ARBA00023180"/>
    </source>
</evidence>
<keyword evidence="7" id="KW-0132">Cell division</keyword>
<dbReference type="OMA" id="NCCHISV"/>
<evidence type="ECO:0000256" key="6">
    <source>
        <dbReference type="SAM" id="Phobius"/>
    </source>
</evidence>
<dbReference type="InParanoid" id="C1E6Y2"/>
<feature type="transmembrane region" description="Helical" evidence="6">
    <location>
        <begin position="362"/>
        <end position="386"/>
    </location>
</feature>
<dbReference type="SUPFAM" id="SSF82866">
    <property type="entry name" value="Multidrug efflux transporter AcrB transmembrane domain"/>
    <property type="match status" value="1"/>
</dbReference>
<dbReference type="AlphaFoldDB" id="C1E6Y2"/>
<evidence type="ECO:0000256" key="1">
    <source>
        <dbReference type="ARBA" id="ARBA00004141"/>
    </source>
</evidence>
<dbReference type="GO" id="GO:0022857">
    <property type="term" value="F:transmembrane transporter activity"/>
    <property type="evidence" value="ECO:0007669"/>
    <property type="project" value="TreeGrafter"/>
</dbReference>
<keyword evidence="7" id="KW-0131">Cell cycle</keyword>
<dbReference type="OrthoDB" id="497871at2759"/>
<dbReference type="EMBL" id="CP001326">
    <property type="protein sequence ID" value="ACO63885.1"/>
    <property type="molecule type" value="Genomic_DNA"/>
</dbReference>
<protein>
    <submittedName>
        <fullName evidence="7">Resistance-nodulation-cell division superfamily</fullName>
    </submittedName>
</protein>
<dbReference type="eggNOG" id="KOG3664">
    <property type="taxonomic scope" value="Eukaryota"/>
</dbReference>
<name>C1E6Y2_MICCC</name>
<evidence type="ECO:0000256" key="2">
    <source>
        <dbReference type="ARBA" id="ARBA00022692"/>
    </source>
</evidence>
<keyword evidence="3 6" id="KW-1133">Transmembrane helix</keyword>
<dbReference type="InterPro" id="IPR052081">
    <property type="entry name" value="Dispatched_Hh_regulator"/>
</dbReference>
<dbReference type="PANTHER" id="PTHR45951:SF3">
    <property type="entry name" value="PROTEIN DISPATCHED"/>
    <property type="match status" value="1"/>
</dbReference>
<dbReference type="GeneID" id="8243541"/>
<feature type="transmembrane region" description="Helical" evidence="6">
    <location>
        <begin position="473"/>
        <end position="492"/>
    </location>
</feature>
<evidence type="ECO:0000313" key="7">
    <source>
        <dbReference type="EMBL" id="ACO63885.1"/>
    </source>
</evidence>
<keyword evidence="2 6" id="KW-0812">Transmembrane</keyword>
<dbReference type="Gene3D" id="1.20.1640.10">
    <property type="entry name" value="Multidrug efflux transporter AcrB transmembrane domain"/>
    <property type="match status" value="1"/>
</dbReference>
<feature type="transmembrane region" description="Helical" evidence="6">
    <location>
        <begin position="393"/>
        <end position="414"/>
    </location>
</feature>
<dbReference type="KEGG" id="mis:MICPUN_108321"/>